<comment type="catalytic activity">
    <reaction evidence="4">
        <text>RNA(n) + ATP = RNA(n)-3'-adenine ribonucleotide + diphosphate</text>
        <dbReference type="Rhea" id="RHEA:11332"/>
        <dbReference type="Rhea" id="RHEA-COMP:14527"/>
        <dbReference type="Rhea" id="RHEA-COMP:17347"/>
        <dbReference type="ChEBI" id="CHEBI:30616"/>
        <dbReference type="ChEBI" id="CHEBI:33019"/>
        <dbReference type="ChEBI" id="CHEBI:140395"/>
        <dbReference type="ChEBI" id="CHEBI:173115"/>
        <dbReference type="EC" id="2.7.7.19"/>
    </reaction>
    <physiologicalReaction direction="left-to-right" evidence="4">
        <dbReference type="Rhea" id="RHEA:11333"/>
    </physiologicalReaction>
</comment>
<proteinExistence type="inferred from homology"/>
<evidence type="ECO:0000256" key="1">
    <source>
        <dbReference type="ARBA" id="ARBA00007631"/>
    </source>
</evidence>
<dbReference type="GO" id="GO:1990817">
    <property type="term" value="F:poly(A) RNA polymerase activity"/>
    <property type="evidence" value="ECO:0007669"/>
    <property type="project" value="UniProtKB-EC"/>
</dbReference>
<dbReference type="PANTHER" id="PTHR12974">
    <property type="entry name" value="PRION-LIKE- Q/N-RICH -DOMAIN-BEARING PROTEIN PROTEIN 44"/>
    <property type="match status" value="1"/>
</dbReference>
<dbReference type="SMART" id="SM01153">
    <property type="entry name" value="DUF1693"/>
    <property type="match status" value="1"/>
</dbReference>
<dbReference type="EC" id="2.7.7.19" evidence="2"/>
<evidence type="ECO:0000256" key="2">
    <source>
        <dbReference type="ARBA" id="ARBA00012388"/>
    </source>
</evidence>
<evidence type="ECO:0000256" key="4">
    <source>
        <dbReference type="ARBA" id="ARBA00047933"/>
    </source>
</evidence>
<sequence length="374" mass="42748">MDQVLGEVIPIHGRGNFPTLEVKPKDIIHVVKDQLIEQGIIVKDARLNGSTASYILASHNGISYKDLDVIFGVELPDDQEFQVVKDAVLGCLLDFLPKGVKKEKITVKTMKEAYVQKMVKICNKQDRWSLISLSNNSGKNVELKFVNSLRRQFEFSVDSFQIVLDSMLDFYGDKNAKLTKETYPVVVAESMYGDFQEAMIHLQYKLISTRKPEEIRGGGLLKYSNLLVRDFKPACQKEIKTLERYMCSRFFIDFPDIAEQQKKIESYLRNHFIGEEKSKYDYLMTLHGVVNESTVCLMGHERRQTLNMITLMALKVLGEQNILPSTDSVTCFYQPAPYFAAEGGCYTYFVTPGPPPIFFQPYHPLHIHVPQGMM</sequence>
<dbReference type="GO" id="GO:0048255">
    <property type="term" value="P:mRNA stabilization"/>
    <property type="evidence" value="ECO:0007669"/>
    <property type="project" value="TreeGrafter"/>
</dbReference>
<protein>
    <recommendedName>
        <fullName evidence="2">polynucleotide adenylyltransferase</fullName>
        <ecNumber evidence="2">2.7.7.19</ecNumber>
    </recommendedName>
</protein>
<evidence type="ECO:0000256" key="3">
    <source>
        <dbReference type="ARBA" id="ARBA00022679"/>
    </source>
</evidence>
<comment type="similarity">
    <text evidence="1">Belongs to the TENT family.</text>
</comment>
<comment type="caution">
    <text evidence="5">The sequence shown here is derived from an EMBL/GenBank/DDBJ whole genome shotgun (WGS) entry which is preliminary data.</text>
</comment>
<evidence type="ECO:0000313" key="6">
    <source>
        <dbReference type="Proteomes" id="UP000700334"/>
    </source>
</evidence>
<evidence type="ECO:0000313" key="5">
    <source>
        <dbReference type="EMBL" id="KAG8509999.1"/>
    </source>
</evidence>
<accession>A0A8J5ZUR2</accession>
<dbReference type="PANTHER" id="PTHR12974:SF30">
    <property type="entry name" value="TERMINAL NUCLEOTIDYLTRANSFERASE 5D"/>
    <property type="match status" value="1"/>
</dbReference>
<gene>
    <name evidence="5" type="ORF">J0S82_015614</name>
</gene>
<keyword evidence="6" id="KW-1185">Reference proteome</keyword>
<organism evidence="5 6">
    <name type="scientific">Galemys pyrenaicus</name>
    <name type="common">Iberian desman</name>
    <name type="synonym">Pyrenean desman</name>
    <dbReference type="NCBI Taxonomy" id="202257"/>
    <lineage>
        <taxon>Eukaryota</taxon>
        <taxon>Metazoa</taxon>
        <taxon>Chordata</taxon>
        <taxon>Craniata</taxon>
        <taxon>Vertebrata</taxon>
        <taxon>Euteleostomi</taxon>
        <taxon>Mammalia</taxon>
        <taxon>Eutheria</taxon>
        <taxon>Laurasiatheria</taxon>
        <taxon>Eulipotyphla</taxon>
        <taxon>Talpidae</taxon>
        <taxon>Galemys</taxon>
    </lineage>
</organism>
<dbReference type="EMBL" id="JAGFMF010011920">
    <property type="protein sequence ID" value="KAG8509999.1"/>
    <property type="molecule type" value="Genomic_DNA"/>
</dbReference>
<dbReference type="Proteomes" id="UP000700334">
    <property type="component" value="Unassembled WGS sequence"/>
</dbReference>
<reference evidence="5" key="1">
    <citation type="journal article" date="2021" name="Evol. Appl.">
        <title>The genome of the Pyrenean desman and the effects of bottlenecks and inbreeding on the genomic landscape of an endangered species.</title>
        <authorList>
            <person name="Escoda L."/>
            <person name="Castresana J."/>
        </authorList>
    </citation>
    <scope>NUCLEOTIDE SEQUENCE</scope>
    <source>
        <strain evidence="5">IBE-C5619</strain>
    </source>
</reference>
<dbReference type="AlphaFoldDB" id="A0A8J5ZUR2"/>
<dbReference type="GO" id="GO:0003723">
    <property type="term" value="F:RNA binding"/>
    <property type="evidence" value="ECO:0007669"/>
    <property type="project" value="TreeGrafter"/>
</dbReference>
<dbReference type="Pfam" id="PF07984">
    <property type="entry name" value="NTP_transf_7"/>
    <property type="match status" value="1"/>
</dbReference>
<dbReference type="InterPro" id="IPR012937">
    <property type="entry name" value="TET5"/>
</dbReference>
<keyword evidence="3" id="KW-0808">Transferase</keyword>
<dbReference type="OrthoDB" id="10065073at2759"/>
<name>A0A8J5ZUR2_GALPY</name>